<name>A0A0R1X4V8_9LACO</name>
<dbReference type="PROSITE" id="PS00767">
    <property type="entry name" value="THF_DHG_CYH_2"/>
    <property type="match status" value="1"/>
</dbReference>
<feature type="binding site" evidence="12">
    <location>
        <position position="230"/>
    </location>
    <ligand>
        <name>NADP(+)</name>
        <dbReference type="ChEBI" id="CHEBI:58349"/>
    </ligand>
</feature>
<dbReference type="STRING" id="1423782.FD32_GL000958"/>
<comment type="subunit">
    <text evidence="2 12">Homodimer.</text>
</comment>
<comment type="function">
    <text evidence="12">Catalyzes the oxidation of 5,10-methylenetetrahydrofolate to 5,10-methenyltetrahydrofolate and then the hydrolysis of 5,10-methenyltetrahydrofolate to 10-formyltetrahydrofolate.</text>
</comment>
<dbReference type="PRINTS" id="PR00085">
    <property type="entry name" value="THFDHDRGNASE"/>
</dbReference>
<evidence type="ECO:0000256" key="4">
    <source>
        <dbReference type="ARBA" id="ARBA00022605"/>
    </source>
</evidence>
<dbReference type="CDD" id="cd01080">
    <property type="entry name" value="NAD_bind_m-THF_DH_Cyclohyd"/>
    <property type="match status" value="1"/>
</dbReference>
<evidence type="ECO:0000256" key="9">
    <source>
        <dbReference type="ARBA" id="ARBA00023102"/>
    </source>
</evidence>
<dbReference type="GO" id="GO:0006164">
    <property type="term" value="P:purine nucleotide biosynthetic process"/>
    <property type="evidence" value="ECO:0007669"/>
    <property type="project" value="UniProtKB-KW"/>
</dbReference>
<dbReference type="EC" id="3.5.4.9" evidence="12"/>
<comment type="catalytic activity">
    <reaction evidence="12">
        <text>(6R)-5,10-methenyltetrahydrofolate + H2O = (6R)-10-formyltetrahydrofolate + H(+)</text>
        <dbReference type="Rhea" id="RHEA:23700"/>
        <dbReference type="ChEBI" id="CHEBI:15377"/>
        <dbReference type="ChEBI" id="CHEBI:15378"/>
        <dbReference type="ChEBI" id="CHEBI:57455"/>
        <dbReference type="ChEBI" id="CHEBI:195366"/>
        <dbReference type="EC" id="3.5.4.9"/>
    </reaction>
</comment>
<dbReference type="InterPro" id="IPR020867">
    <property type="entry name" value="THF_DH/CycHdrlase_CS"/>
</dbReference>
<organism evidence="15 16">
    <name type="scientific">Limosilactobacillus panis DSM 6035</name>
    <dbReference type="NCBI Taxonomy" id="1423782"/>
    <lineage>
        <taxon>Bacteria</taxon>
        <taxon>Bacillati</taxon>
        <taxon>Bacillota</taxon>
        <taxon>Bacilli</taxon>
        <taxon>Lactobacillales</taxon>
        <taxon>Lactobacillaceae</taxon>
        <taxon>Limosilactobacillus</taxon>
    </lineage>
</organism>
<evidence type="ECO:0000256" key="1">
    <source>
        <dbReference type="ARBA" id="ARBA00004777"/>
    </source>
</evidence>
<comment type="pathway">
    <text evidence="1 12">One-carbon metabolism; tetrahydrofolate interconversion.</text>
</comment>
<evidence type="ECO:0000256" key="2">
    <source>
        <dbReference type="ARBA" id="ARBA00011738"/>
    </source>
</evidence>
<dbReference type="InterPro" id="IPR020631">
    <property type="entry name" value="THF_DH/CycHdrlase_NAD-bd_dom"/>
</dbReference>
<comment type="caution">
    <text evidence="15">The sequence shown here is derived from an EMBL/GenBank/DDBJ whole genome shotgun (WGS) entry which is preliminary data.</text>
</comment>
<evidence type="ECO:0000256" key="10">
    <source>
        <dbReference type="ARBA" id="ARBA00023167"/>
    </source>
</evidence>
<feature type="domain" description="Tetrahydrofolate dehydrogenase/cyclohydrolase NAD(P)-binding" evidence="14">
    <location>
        <begin position="138"/>
        <end position="278"/>
    </location>
</feature>
<evidence type="ECO:0000313" key="15">
    <source>
        <dbReference type="EMBL" id="KRM25224.1"/>
    </source>
</evidence>
<protein>
    <recommendedName>
        <fullName evidence="12">Bifunctional protein FolD</fullName>
    </recommendedName>
    <domain>
        <recommendedName>
            <fullName evidence="12">Methylenetetrahydrofolate dehydrogenase</fullName>
            <ecNumber evidence="12">1.5.1.5</ecNumber>
        </recommendedName>
    </domain>
    <domain>
        <recommendedName>
            <fullName evidence="12">Methenyltetrahydrofolate cyclohydrolase</fullName>
            <ecNumber evidence="12">3.5.4.9</ecNumber>
        </recommendedName>
    </domain>
</protein>
<dbReference type="GO" id="GO:0004488">
    <property type="term" value="F:methylenetetrahydrofolate dehydrogenase (NADP+) activity"/>
    <property type="evidence" value="ECO:0007669"/>
    <property type="project" value="UniProtKB-UniRule"/>
</dbReference>
<dbReference type="InterPro" id="IPR020630">
    <property type="entry name" value="THF_DH/CycHdrlase_cat_dom"/>
</dbReference>
<dbReference type="GO" id="GO:0004477">
    <property type="term" value="F:methenyltetrahydrofolate cyclohydrolase activity"/>
    <property type="evidence" value="ECO:0007669"/>
    <property type="project" value="UniProtKB-UniRule"/>
</dbReference>
<keyword evidence="7 12" id="KW-0521">NADP</keyword>
<dbReference type="UniPathway" id="UPA00193"/>
<dbReference type="EMBL" id="AZGM01000134">
    <property type="protein sequence ID" value="KRM25224.1"/>
    <property type="molecule type" value="Genomic_DNA"/>
</dbReference>
<evidence type="ECO:0000259" key="13">
    <source>
        <dbReference type="Pfam" id="PF00763"/>
    </source>
</evidence>
<keyword evidence="16" id="KW-1185">Reference proteome</keyword>
<sequence>MIIDGRKIAREINAKSKQRVATLKARQVTPGIAVILVGNDPASRIYTRTKHRLAQKLGIASTLYHFPADVDQATVLRQVRRLNQDDQVDAILVQEPLPGQLNNEEIVNAIDPAKDVDGLHPLNLGRLFAKQGGHYPVACTPRGIMDLLDRYQVPLEGANVVIVGRSLLVGKPMLALLNNRNATVTFVGRHTKNRSELTRQADILIVAAGVPSLIKASDIKVGSTVIDVGINRLSSGKLVGDVDYISVLPKARLITPVPGGVGPMTVAALMSQAIDLAEWRRAAGQYLVG</sequence>
<keyword evidence="9 12" id="KW-0368">Histidine biosynthesis</keyword>
<dbReference type="SUPFAM" id="SSF51735">
    <property type="entry name" value="NAD(P)-binding Rossmann-fold domains"/>
    <property type="match status" value="1"/>
</dbReference>
<feature type="domain" description="Tetrahydrofolate dehydrogenase/cyclohydrolase catalytic" evidence="13">
    <location>
        <begin position="3"/>
        <end position="117"/>
    </location>
</feature>
<dbReference type="InterPro" id="IPR036291">
    <property type="entry name" value="NAD(P)-bd_dom_sf"/>
</dbReference>
<dbReference type="Proteomes" id="UP000051412">
    <property type="component" value="Unassembled WGS sequence"/>
</dbReference>
<dbReference type="PANTHER" id="PTHR48099:SF5">
    <property type="entry name" value="C-1-TETRAHYDROFOLATE SYNTHASE, CYTOPLASMIC"/>
    <property type="match status" value="1"/>
</dbReference>
<comment type="catalytic activity">
    <reaction evidence="12">
        <text>(6R)-5,10-methylene-5,6,7,8-tetrahydrofolate + NADP(+) = (6R)-5,10-methenyltetrahydrofolate + NADPH</text>
        <dbReference type="Rhea" id="RHEA:22812"/>
        <dbReference type="ChEBI" id="CHEBI:15636"/>
        <dbReference type="ChEBI" id="CHEBI:57455"/>
        <dbReference type="ChEBI" id="CHEBI:57783"/>
        <dbReference type="ChEBI" id="CHEBI:58349"/>
        <dbReference type="EC" id="1.5.1.5"/>
    </reaction>
</comment>
<dbReference type="AlphaFoldDB" id="A0A0R1X4V8"/>
<evidence type="ECO:0000256" key="5">
    <source>
        <dbReference type="ARBA" id="ARBA00022755"/>
    </source>
</evidence>
<evidence type="ECO:0000256" key="8">
    <source>
        <dbReference type="ARBA" id="ARBA00023002"/>
    </source>
</evidence>
<dbReference type="FunFam" id="3.40.50.10860:FF:000005">
    <property type="entry name" value="C-1-tetrahydrofolate synthase, cytoplasmic, putative"/>
    <property type="match status" value="1"/>
</dbReference>
<dbReference type="SUPFAM" id="SSF53223">
    <property type="entry name" value="Aminoacid dehydrogenase-like, N-terminal domain"/>
    <property type="match status" value="1"/>
</dbReference>
<feature type="binding site" evidence="12">
    <location>
        <begin position="164"/>
        <end position="166"/>
    </location>
    <ligand>
        <name>NADP(+)</name>
        <dbReference type="ChEBI" id="CHEBI:58349"/>
    </ligand>
</feature>
<dbReference type="RefSeq" id="WP_047766914.1">
    <property type="nucleotide sequence ID" value="NZ_AZGM01000134.1"/>
</dbReference>
<dbReference type="FunFam" id="3.40.50.720:FF:000006">
    <property type="entry name" value="Bifunctional protein FolD"/>
    <property type="match status" value="1"/>
</dbReference>
<keyword evidence="11 12" id="KW-0511">Multifunctional enzyme</keyword>
<dbReference type="EC" id="1.5.1.5" evidence="12"/>
<keyword evidence="10 12" id="KW-0486">Methionine biosynthesis</keyword>
<accession>A0A0R1X4V8</accession>
<proteinExistence type="inferred from homology"/>
<comment type="similarity">
    <text evidence="12">Belongs to the tetrahydrofolate dehydrogenase/cyclohydrolase family.</text>
</comment>
<dbReference type="OrthoDB" id="9803580at2"/>
<keyword evidence="3 12" id="KW-0554">One-carbon metabolism</keyword>
<keyword evidence="8 12" id="KW-0560">Oxidoreductase</keyword>
<keyword evidence="4 12" id="KW-0028">Amino-acid biosynthesis</keyword>
<dbReference type="Gene3D" id="3.40.50.720">
    <property type="entry name" value="NAD(P)-binding Rossmann-like Domain"/>
    <property type="match status" value="1"/>
</dbReference>
<dbReference type="Pfam" id="PF02882">
    <property type="entry name" value="THF_DHG_CYH_C"/>
    <property type="match status" value="1"/>
</dbReference>
<comment type="caution">
    <text evidence="12">Lacks conserved residue(s) required for the propagation of feature annotation.</text>
</comment>
<evidence type="ECO:0000256" key="12">
    <source>
        <dbReference type="HAMAP-Rule" id="MF_01576"/>
    </source>
</evidence>
<evidence type="ECO:0000313" key="16">
    <source>
        <dbReference type="Proteomes" id="UP000051412"/>
    </source>
</evidence>
<evidence type="ECO:0000256" key="7">
    <source>
        <dbReference type="ARBA" id="ARBA00022857"/>
    </source>
</evidence>
<dbReference type="GO" id="GO:0035999">
    <property type="term" value="P:tetrahydrofolate interconversion"/>
    <property type="evidence" value="ECO:0007669"/>
    <property type="project" value="UniProtKB-UniRule"/>
</dbReference>
<dbReference type="HAMAP" id="MF_01576">
    <property type="entry name" value="THF_DHG_CYH"/>
    <property type="match status" value="1"/>
</dbReference>
<dbReference type="GO" id="GO:0005829">
    <property type="term" value="C:cytosol"/>
    <property type="evidence" value="ECO:0007669"/>
    <property type="project" value="TreeGrafter"/>
</dbReference>
<evidence type="ECO:0000256" key="11">
    <source>
        <dbReference type="ARBA" id="ARBA00023268"/>
    </source>
</evidence>
<dbReference type="Gene3D" id="3.40.50.10860">
    <property type="entry name" value="Leucine Dehydrogenase, chain A, domain 1"/>
    <property type="match status" value="1"/>
</dbReference>
<dbReference type="PATRIC" id="fig|1423782.4.peg.997"/>
<dbReference type="InterPro" id="IPR000672">
    <property type="entry name" value="THF_DH/CycHdrlase"/>
</dbReference>
<evidence type="ECO:0000259" key="14">
    <source>
        <dbReference type="Pfam" id="PF02882"/>
    </source>
</evidence>
<dbReference type="PANTHER" id="PTHR48099">
    <property type="entry name" value="C-1-TETRAHYDROFOLATE SYNTHASE, CYTOPLASMIC-RELATED"/>
    <property type="match status" value="1"/>
</dbReference>
<keyword evidence="5 12" id="KW-0658">Purine biosynthesis</keyword>
<evidence type="ECO:0000256" key="3">
    <source>
        <dbReference type="ARBA" id="ARBA00022563"/>
    </source>
</evidence>
<dbReference type="Pfam" id="PF00763">
    <property type="entry name" value="THF_DHG_CYH"/>
    <property type="match status" value="1"/>
</dbReference>
<gene>
    <name evidence="12" type="primary">folD</name>
    <name evidence="15" type="ORF">FD32_GL000958</name>
</gene>
<reference evidence="15 16" key="1">
    <citation type="journal article" date="2015" name="Genome Announc.">
        <title>Expanding the biotechnology potential of lactobacilli through comparative genomics of 213 strains and associated genera.</title>
        <authorList>
            <person name="Sun Z."/>
            <person name="Harris H.M."/>
            <person name="McCann A."/>
            <person name="Guo C."/>
            <person name="Argimon S."/>
            <person name="Zhang W."/>
            <person name="Yang X."/>
            <person name="Jeffery I.B."/>
            <person name="Cooney J.C."/>
            <person name="Kagawa T.F."/>
            <person name="Liu W."/>
            <person name="Song Y."/>
            <person name="Salvetti E."/>
            <person name="Wrobel A."/>
            <person name="Rasinkangas P."/>
            <person name="Parkhill J."/>
            <person name="Rea M.C."/>
            <person name="O'Sullivan O."/>
            <person name="Ritari J."/>
            <person name="Douillard F.P."/>
            <person name="Paul Ross R."/>
            <person name="Yang R."/>
            <person name="Briner A.E."/>
            <person name="Felis G.E."/>
            <person name="de Vos W.M."/>
            <person name="Barrangou R."/>
            <person name="Klaenhammer T.R."/>
            <person name="Caufield P.W."/>
            <person name="Cui Y."/>
            <person name="Zhang H."/>
            <person name="O'Toole P.W."/>
        </authorList>
    </citation>
    <scope>NUCLEOTIDE SEQUENCE [LARGE SCALE GENOMIC DNA]</scope>
    <source>
        <strain evidence="15 16">DSM 6035</strain>
    </source>
</reference>
<dbReference type="GO" id="GO:0000105">
    <property type="term" value="P:L-histidine biosynthetic process"/>
    <property type="evidence" value="ECO:0007669"/>
    <property type="project" value="UniProtKB-KW"/>
</dbReference>
<keyword evidence="6 12" id="KW-0378">Hydrolase</keyword>
<dbReference type="InterPro" id="IPR046346">
    <property type="entry name" value="Aminoacid_DH-like_N_sf"/>
</dbReference>
<evidence type="ECO:0000256" key="6">
    <source>
        <dbReference type="ARBA" id="ARBA00022801"/>
    </source>
</evidence>
<dbReference type="GO" id="GO:0009086">
    <property type="term" value="P:methionine biosynthetic process"/>
    <property type="evidence" value="ECO:0007669"/>
    <property type="project" value="UniProtKB-KW"/>
</dbReference>